<gene>
    <name evidence="2" type="ORF">AVDCRST_MAG39-662</name>
</gene>
<feature type="region of interest" description="Disordered" evidence="1">
    <location>
        <begin position="1"/>
        <end position="33"/>
    </location>
</feature>
<organism evidence="2">
    <name type="scientific">uncultured Sphingomonadaceae bacterium</name>
    <dbReference type="NCBI Taxonomy" id="169976"/>
    <lineage>
        <taxon>Bacteria</taxon>
        <taxon>Pseudomonadati</taxon>
        <taxon>Pseudomonadota</taxon>
        <taxon>Alphaproteobacteria</taxon>
        <taxon>Sphingomonadales</taxon>
        <taxon>Sphingomonadaceae</taxon>
        <taxon>environmental samples</taxon>
    </lineage>
</organism>
<dbReference type="AlphaFoldDB" id="A0A6J4S4J5"/>
<evidence type="ECO:0000313" key="2">
    <source>
        <dbReference type="EMBL" id="CAA9489293.1"/>
    </source>
</evidence>
<sequence length="33" mass="3681">MARVRTKVLRRLRAMRDHRGAGAGEAEEDGEGE</sequence>
<feature type="compositionally biased region" description="Basic residues" evidence="1">
    <location>
        <begin position="1"/>
        <end position="13"/>
    </location>
</feature>
<reference evidence="2" key="1">
    <citation type="submission" date="2020-02" db="EMBL/GenBank/DDBJ databases">
        <authorList>
            <person name="Meier V. D."/>
        </authorList>
    </citation>
    <scope>NUCLEOTIDE SEQUENCE</scope>
    <source>
        <strain evidence="2">AVDCRST_MAG39</strain>
    </source>
</reference>
<evidence type="ECO:0000256" key="1">
    <source>
        <dbReference type="SAM" id="MobiDB-lite"/>
    </source>
</evidence>
<name>A0A6J4S4J5_9SPHN</name>
<proteinExistence type="predicted"/>
<protein>
    <submittedName>
        <fullName evidence="2">Uncharacterized protein</fullName>
    </submittedName>
</protein>
<dbReference type="EMBL" id="CADCVW010000029">
    <property type="protein sequence ID" value="CAA9489293.1"/>
    <property type="molecule type" value="Genomic_DNA"/>
</dbReference>
<accession>A0A6J4S4J5</accession>